<accession>A0ABV9E2P0</accession>
<feature type="transmembrane region" description="Helical" evidence="1">
    <location>
        <begin position="126"/>
        <end position="145"/>
    </location>
</feature>
<gene>
    <name evidence="2" type="ORF">ACFO4E_21555</name>
</gene>
<dbReference type="Pfam" id="PF13787">
    <property type="entry name" value="HXXEE"/>
    <property type="match status" value="1"/>
</dbReference>
<evidence type="ECO:0000256" key="1">
    <source>
        <dbReference type="SAM" id="Phobius"/>
    </source>
</evidence>
<reference evidence="3" key="1">
    <citation type="journal article" date="2019" name="Int. J. Syst. Evol. Microbiol.">
        <title>The Global Catalogue of Microorganisms (GCM) 10K type strain sequencing project: providing services to taxonomists for standard genome sequencing and annotation.</title>
        <authorList>
            <consortium name="The Broad Institute Genomics Platform"/>
            <consortium name="The Broad Institute Genome Sequencing Center for Infectious Disease"/>
            <person name="Wu L."/>
            <person name="Ma J."/>
        </authorList>
    </citation>
    <scope>NUCLEOTIDE SEQUENCE [LARGE SCALE GENOMIC DNA]</scope>
    <source>
        <strain evidence="3">XZYJ18</strain>
    </source>
</reference>
<dbReference type="RefSeq" id="WP_378577569.1">
    <property type="nucleotide sequence ID" value="NZ_JBHSFQ010000024.1"/>
</dbReference>
<dbReference type="InterPro" id="IPR025671">
    <property type="entry name" value="HXXEE"/>
</dbReference>
<keyword evidence="3" id="KW-1185">Reference proteome</keyword>
<keyword evidence="1" id="KW-0472">Membrane</keyword>
<sequence>MPHPPTTYGAAAAGHTPLPAAATWGLLAAWALHDAEELITMPGWARRARPRLEAALPAVPGAVWDRLDVSRSHTATAIGLMGIVMAAAAADGARTGGRSPFYQAALAGFGLHTVTHLAQSALTRGYTPGVVTAPLVAAPFSLWAWGRLRRAGVPAAAPGTGSLLLVPVVLGSVHGLASAVERARARRRALPRRRR</sequence>
<dbReference type="EMBL" id="JBHSFQ010000024">
    <property type="protein sequence ID" value="MFC4564454.1"/>
    <property type="molecule type" value="Genomic_DNA"/>
</dbReference>
<proteinExistence type="predicted"/>
<feature type="transmembrane region" description="Helical" evidence="1">
    <location>
        <begin position="165"/>
        <end position="185"/>
    </location>
</feature>
<protein>
    <submittedName>
        <fullName evidence="2">HXXEE domain-containing protein</fullName>
    </submittedName>
</protein>
<keyword evidence="1" id="KW-1133">Transmembrane helix</keyword>
<evidence type="ECO:0000313" key="3">
    <source>
        <dbReference type="Proteomes" id="UP001595923"/>
    </source>
</evidence>
<dbReference type="Proteomes" id="UP001595923">
    <property type="component" value="Unassembled WGS sequence"/>
</dbReference>
<evidence type="ECO:0000313" key="2">
    <source>
        <dbReference type="EMBL" id="MFC4564454.1"/>
    </source>
</evidence>
<organism evidence="2 3">
    <name type="scientific">Nocardiopsis mangrovi</name>
    <dbReference type="NCBI Taxonomy" id="1179818"/>
    <lineage>
        <taxon>Bacteria</taxon>
        <taxon>Bacillati</taxon>
        <taxon>Actinomycetota</taxon>
        <taxon>Actinomycetes</taxon>
        <taxon>Streptosporangiales</taxon>
        <taxon>Nocardiopsidaceae</taxon>
        <taxon>Nocardiopsis</taxon>
    </lineage>
</organism>
<comment type="caution">
    <text evidence="2">The sequence shown here is derived from an EMBL/GenBank/DDBJ whole genome shotgun (WGS) entry which is preliminary data.</text>
</comment>
<keyword evidence="1" id="KW-0812">Transmembrane</keyword>
<name>A0ABV9E2P0_9ACTN</name>